<proteinExistence type="predicted"/>
<organism evidence="1 2">
    <name type="scientific">Leishmania donovani</name>
    <dbReference type="NCBI Taxonomy" id="5661"/>
    <lineage>
        <taxon>Eukaryota</taxon>
        <taxon>Discoba</taxon>
        <taxon>Euglenozoa</taxon>
        <taxon>Kinetoplastea</taxon>
        <taxon>Metakinetoplastina</taxon>
        <taxon>Trypanosomatida</taxon>
        <taxon>Trypanosomatidae</taxon>
        <taxon>Leishmaniinae</taxon>
        <taxon>Leishmania</taxon>
    </lineage>
</organism>
<name>A0A504XBK4_LEIDO</name>
<dbReference type="EMBL" id="RHLC01000026">
    <property type="protein sequence ID" value="TPP46326.1"/>
    <property type="molecule type" value="Genomic_DNA"/>
</dbReference>
<dbReference type="Proteomes" id="UP000318447">
    <property type="component" value="Unassembled WGS sequence"/>
</dbReference>
<evidence type="ECO:0000313" key="1">
    <source>
        <dbReference type="EMBL" id="TPP46326.1"/>
    </source>
</evidence>
<evidence type="ECO:0000313" key="2">
    <source>
        <dbReference type="Proteomes" id="UP000318447"/>
    </source>
</evidence>
<protein>
    <submittedName>
        <fullName evidence="1">Uncharacterized protein</fullName>
    </submittedName>
</protein>
<reference evidence="2" key="1">
    <citation type="submission" date="2019-02" db="EMBL/GenBank/DDBJ databases">
        <title>FDA dAtabase for Regulatory Grade micrObial Sequences (FDA-ARGOS): Supporting development and validation of Infectious Disease Dx tests.</title>
        <authorList>
            <person name="Duncan R."/>
            <person name="Fisher C."/>
            <person name="Tallon L."/>
            <person name="Sadzewicz L."/>
            <person name="Sengamalay N."/>
            <person name="Ott S."/>
            <person name="Godinez A."/>
            <person name="Nagaraj S."/>
            <person name="Vavikolanu K."/>
            <person name="Nadendla S."/>
            <person name="Aluvathingal J."/>
            <person name="Sichtig H."/>
        </authorList>
    </citation>
    <scope>NUCLEOTIDE SEQUENCE [LARGE SCALE GENOMIC DNA]</scope>
    <source>
        <strain evidence="2">FDAARGOS_361</strain>
    </source>
</reference>
<gene>
    <name evidence="1" type="ORF">CGC21_5125</name>
</gene>
<comment type="caution">
    <text evidence="1">The sequence shown here is derived from an EMBL/GenBank/DDBJ whole genome shotgun (WGS) entry which is preliminary data.</text>
</comment>
<accession>A0A504XBK4</accession>
<dbReference type="AlphaFoldDB" id="A0A504XBK4"/>
<sequence length="202" mass="21648">MLEYQRQGHAASACASKLCARRSRFVSLNGSSAVSPVVEPSRLLLTATGLFLYSHVPTPFGTIGYTFSNRIEPVVHAMLAPRFPLPVKMPQTMLPEPRSQTCNNGSTIATQARQENASYTIVVTGDDGEVLAIGNDKVEDAGNDRYDGGDNDTESVAVLGEDAQEGCYARNTSKDADDRRNGAVEDACEVRAPFGHQPASVV</sequence>